<sequence>MSESNDMPHAPTTENINEEKHQEVTALVSTNETDPANNEDTEAKKHWKFSSGQLIIYLLHTNPELFDKEKDIKIKMIPDPDEKMTIRDSGIGMMKEDLVNKLTEGTDIFMIISFYRAYLEKTVKKIVKKLLSQFMVFLVSLLTMKEEEKLNKDDDDDKCIGKAEEVEIIYCELLNKQKPTGGFYESSINDLKEQLAFRNLEKESLCLPLPEEKKVSFFYFLKIKNV</sequence>
<reference evidence="2 3" key="1">
    <citation type="journal article" date="2013" name="Curr. Biol.">
        <title>The Genome of the Foraminiferan Reticulomyxa filosa.</title>
        <authorList>
            <person name="Glockner G."/>
            <person name="Hulsmann N."/>
            <person name="Schleicher M."/>
            <person name="Noegel A.A."/>
            <person name="Eichinger L."/>
            <person name="Gallinger C."/>
            <person name="Pawlowski J."/>
            <person name="Sierra R."/>
            <person name="Euteneuer U."/>
            <person name="Pillet L."/>
            <person name="Moustafa A."/>
            <person name="Platzer M."/>
            <person name="Groth M."/>
            <person name="Szafranski K."/>
            <person name="Schliwa M."/>
        </authorList>
    </citation>
    <scope>NUCLEOTIDE SEQUENCE [LARGE SCALE GENOMIC DNA]</scope>
</reference>
<dbReference type="EMBL" id="ASPP01012513">
    <property type="protein sequence ID" value="ETO20530.1"/>
    <property type="molecule type" value="Genomic_DNA"/>
</dbReference>
<organism evidence="2 3">
    <name type="scientific">Reticulomyxa filosa</name>
    <dbReference type="NCBI Taxonomy" id="46433"/>
    <lineage>
        <taxon>Eukaryota</taxon>
        <taxon>Sar</taxon>
        <taxon>Rhizaria</taxon>
        <taxon>Retaria</taxon>
        <taxon>Foraminifera</taxon>
        <taxon>Monothalamids</taxon>
        <taxon>Reticulomyxidae</taxon>
        <taxon>Reticulomyxa</taxon>
    </lineage>
</organism>
<evidence type="ECO:0008006" key="4">
    <source>
        <dbReference type="Google" id="ProtNLM"/>
    </source>
</evidence>
<keyword evidence="3" id="KW-1185">Reference proteome</keyword>
<gene>
    <name evidence="2" type="ORF">RFI_16690</name>
</gene>
<evidence type="ECO:0000313" key="2">
    <source>
        <dbReference type="EMBL" id="ETO20530.1"/>
    </source>
</evidence>
<dbReference type="AlphaFoldDB" id="X6N2N9"/>
<evidence type="ECO:0000256" key="1">
    <source>
        <dbReference type="SAM" id="MobiDB-lite"/>
    </source>
</evidence>
<dbReference type="InterPro" id="IPR036890">
    <property type="entry name" value="HATPase_C_sf"/>
</dbReference>
<dbReference type="Gene3D" id="3.30.565.10">
    <property type="entry name" value="Histidine kinase-like ATPase, C-terminal domain"/>
    <property type="match status" value="1"/>
</dbReference>
<name>X6N2N9_RETFI</name>
<accession>X6N2N9</accession>
<feature type="region of interest" description="Disordered" evidence="1">
    <location>
        <begin position="1"/>
        <end position="22"/>
    </location>
</feature>
<protein>
    <recommendedName>
        <fullName evidence="4">Histidine kinase/HSP90-like ATPase domain-containing protein</fullName>
    </recommendedName>
</protein>
<proteinExistence type="predicted"/>
<dbReference type="SUPFAM" id="SSF55874">
    <property type="entry name" value="ATPase domain of HSP90 chaperone/DNA topoisomerase II/histidine kinase"/>
    <property type="match status" value="1"/>
</dbReference>
<comment type="caution">
    <text evidence="2">The sequence shown here is derived from an EMBL/GenBank/DDBJ whole genome shotgun (WGS) entry which is preliminary data.</text>
</comment>
<dbReference type="Proteomes" id="UP000023152">
    <property type="component" value="Unassembled WGS sequence"/>
</dbReference>
<evidence type="ECO:0000313" key="3">
    <source>
        <dbReference type="Proteomes" id="UP000023152"/>
    </source>
</evidence>